<protein>
    <submittedName>
        <fullName evidence="8">CRISPR-associated Cas4 family exonuclease</fullName>
    </submittedName>
</protein>
<keyword evidence="4" id="KW-0378">Hydrolase</keyword>
<reference evidence="8 9" key="1">
    <citation type="submission" date="2018-12" db="EMBL/GenBank/DDBJ databases">
        <title>Sequencing of bacterial isolates from soil warming experiment in Harvard Forest, Massachusetts, USA.</title>
        <authorList>
            <person name="Deangelis K."/>
        </authorList>
    </citation>
    <scope>NUCLEOTIDE SEQUENCE [LARGE SCALE GENOMIC DNA]</scope>
    <source>
        <strain evidence="8 9">EB153</strain>
    </source>
</reference>
<evidence type="ECO:0000256" key="3">
    <source>
        <dbReference type="ARBA" id="ARBA00022723"/>
    </source>
</evidence>
<dbReference type="GO" id="GO:0004527">
    <property type="term" value="F:exonuclease activity"/>
    <property type="evidence" value="ECO:0007669"/>
    <property type="project" value="UniProtKB-KW"/>
</dbReference>
<dbReference type="GO" id="GO:0046872">
    <property type="term" value="F:metal ion binding"/>
    <property type="evidence" value="ECO:0007669"/>
    <property type="project" value="UniProtKB-KW"/>
</dbReference>
<evidence type="ECO:0000256" key="1">
    <source>
        <dbReference type="ARBA" id="ARBA00001966"/>
    </source>
</evidence>
<evidence type="ECO:0000256" key="4">
    <source>
        <dbReference type="ARBA" id="ARBA00022801"/>
    </source>
</evidence>
<comment type="cofactor">
    <cofactor evidence="1">
        <name>[4Fe-4S] cluster</name>
        <dbReference type="ChEBI" id="CHEBI:49883"/>
    </cofactor>
</comment>
<dbReference type="Gene3D" id="3.90.320.10">
    <property type="match status" value="1"/>
</dbReference>
<keyword evidence="5" id="KW-0408">Iron</keyword>
<gene>
    <name evidence="8" type="ORF">EDE15_4565</name>
</gene>
<dbReference type="InterPro" id="IPR051827">
    <property type="entry name" value="Cas4_exonuclease"/>
</dbReference>
<keyword evidence="2" id="KW-0540">Nuclease</keyword>
<accession>A0A3R9QDU9</accession>
<evidence type="ECO:0000256" key="5">
    <source>
        <dbReference type="ARBA" id="ARBA00023004"/>
    </source>
</evidence>
<organism evidence="8 9">
    <name type="scientific">Edaphobacter aggregans</name>
    <dbReference type="NCBI Taxonomy" id="570835"/>
    <lineage>
        <taxon>Bacteria</taxon>
        <taxon>Pseudomonadati</taxon>
        <taxon>Acidobacteriota</taxon>
        <taxon>Terriglobia</taxon>
        <taxon>Terriglobales</taxon>
        <taxon>Acidobacteriaceae</taxon>
        <taxon>Edaphobacter</taxon>
    </lineage>
</organism>
<evidence type="ECO:0000313" key="8">
    <source>
        <dbReference type="EMBL" id="RSL18955.1"/>
    </source>
</evidence>
<feature type="domain" description="DUF83" evidence="7">
    <location>
        <begin position="51"/>
        <end position="171"/>
    </location>
</feature>
<dbReference type="PANTHER" id="PTHR36531">
    <property type="entry name" value="CRISPR-ASSOCIATED EXONUCLEASE CAS4"/>
    <property type="match status" value="1"/>
</dbReference>
<evidence type="ECO:0000256" key="2">
    <source>
        <dbReference type="ARBA" id="ARBA00022722"/>
    </source>
</evidence>
<keyword evidence="6" id="KW-0411">Iron-sulfur</keyword>
<evidence type="ECO:0000313" key="9">
    <source>
        <dbReference type="Proteomes" id="UP000269669"/>
    </source>
</evidence>
<dbReference type="PANTHER" id="PTHR36531:SF6">
    <property type="entry name" value="DNA REPLICATION ATP-DEPENDENT HELICASE_NUCLEASE DNA2"/>
    <property type="match status" value="1"/>
</dbReference>
<dbReference type="OrthoDB" id="160794at2"/>
<proteinExistence type="predicted"/>
<comment type="caution">
    <text evidence="8">The sequence shown here is derived from an EMBL/GenBank/DDBJ whole genome shotgun (WGS) entry which is preliminary data.</text>
</comment>
<dbReference type="GO" id="GO:0051536">
    <property type="term" value="F:iron-sulfur cluster binding"/>
    <property type="evidence" value="ECO:0007669"/>
    <property type="project" value="UniProtKB-KW"/>
</dbReference>
<keyword evidence="3" id="KW-0479">Metal-binding</keyword>
<dbReference type="EMBL" id="RSDW01000001">
    <property type="protein sequence ID" value="RSL18955.1"/>
    <property type="molecule type" value="Genomic_DNA"/>
</dbReference>
<dbReference type="InterPro" id="IPR022765">
    <property type="entry name" value="Dna2/Cas4_DUF83"/>
</dbReference>
<sequence length="176" mass="19767">MTVLLMAVTAMVLAILFFWLSARSRRRTGIPAGEVFYQDLVGQPFAAHDLRSLTLGISGKPDCLIRTAEGIVPVELKNSKRPPARDEVYPNHMIQNLAYCALVEEQLGERVPYGLVIYAGQQVRRVEFTDSNRKWLINMIAAVQAARLAKQAKRNHNQRGRCSGCSVREKCDQALR</sequence>
<keyword evidence="9" id="KW-1185">Reference proteome</keyword>
<dbReference type="Pfam" id="PF01930">
    <property type="entry name" value="Cas_Cas4"/>
    <property type="match status" value="1"/>
</dbReference>
<keyword evidence="8" id="KW-0269">Exonuclease</keyword>
<dbReference type="RefSeq" id="WP_125487228.1">
    <property type="nucleotide sequence ID" value="NZ_RSDW01000001.1"/>
</dbReference>
<dbReference type="AlphaFoldDB" id="A0A3R9QDU9"/>
<dbReference type="Proteomes" id="UP000269669">
    <property type="component" value="Unassembled WGS sequence"/>
</dbReference>
<dbReference type="InterPro" id="IPR011604">
    <property type="entry name" value="PDDEXK-like_dom_sf"/>
</dbReference>
<name>A0A3R9QDU9_9BACT</name>
<evidence type="ECO:0000259" key="7">
    <source>
        <dbReference type="Pfam" id="PF01930"/>
    </source>
</evidence>
<evidence type="ECO:0000256" key="6">
    <source>
        <dbReference type="ARBA" id="ARBA00023014"/>
    </source>
</evidence>